<dbReference type="InterPro" id="IPR033248">
    <property type="entry name" value="Transketolase_C"/>
</dbReference>
<dbReference type="Pfam" id="PF02779">
    <property type="entry name" value="Transket_pyr"/>
    <property type="match status" value="1"/>
</dbReference>
<dbReference type="CDD" id="cd07033">
    <property type="entry name" value="TPP_PYR_DXS_TK_like"/>
    <property type="match status" value="1"/>
</dbReference>
<dbReference type="InterPro" id="IPR029061">
    <property type="entry name" value="THDP-binding"/>
</dbReference>
<dbReference type="GO" id="GO:0005737">
    <property type="term" value="C:cytoplasm"/>
    <property type="evidence" value="ECO:0007669"/>
    <property type="project" value="UniProtKB-ARBA"/>
</dbReference>
<dbReference type="PANTHER" id="PTHR43825">
    <property type="entry name" value="PYRUVATE DEHYDROGENASE E1 COMPONENT"/>
    <property type="match status" value="1"/>
</dbReference>
<reference evidence="7" key="1">
    <citation type="journal article" date="2013" name="ISME J.">
        <title>A small predatory core genome in the divergent marine Bacteriovorax marinus SJ and the terrestrial Bdellovibrio bacteriovorus.</title>
        <authorList>
            <person name="Crossman L.C."/>
            <person name="Chen H."/>
            <person name="Cerdeno-Tarraga A.M."/>
            <person name="Brooks K."/>
            <person name="Quail M.A."/>
            <person name="Pineiro S.A."/>
            <person name="Hobley L."/>
            <person name="Sockett R.E."/>
            <person name="Bentley S.D."/>
            <person name="Parkhill J."/>
            <person name="Williams H.N."/>
            <person name="Stine O.C."/>
        </authorList>
    </citation>
    <scope>NUCLEOTIDE SEQUENCE [LARGE SCALE GENOMIC DNA]</scope>
    <source>
        <strain evidence="7">ATCC BAA-682 / DSM 15412 / SJ</strain>
    </source>
</reference>
<dbReference type="OrthoDB" id="5287306at2"/>
<proteinExistence type="inferred from homology"/>
<evidence type="ECO:0000313" key="7">
    <source>
        <dbReference type="Proteomes" id="UP000008963"/>
    </source>
</evidence>
<accession>E1WYE6</accession>
<dbReference type="Proteomes" id="UP000008963">
    <property type="component" value="Chromosome"/>
</dbReference>
<dbReference type="SMART" id="SM00861">
    <property type="entry name" value="Transket_pyr"/>
    <property type="match status" value="1"/>
</dbReference>
<evidence type="ECO:0000256" key="4">
    <source>
        <dbReference type="ARBA" id="ARBA00007131"/>
    </source>
</evidence>
<comment type="cofactor">
    <cofactor evidence="1">
        <name>Mn(2+)</name>
        <dbReference type="ChEBI" id="CHEBI:29035"/>
    </cofactor>
</comment>
<dbReference type="InterPro" id="IPR005474">
    <property type="entry name" value="Transketolase_N"/>
</dbReference>
<dbReference type="EMBL" id="FQ312005">
    <property type="protein sequence ID" value="CBW25994.1"/>
    <property type="molecule type" value="Genomic_DNA"/>
</dbReference>
<dbReference type="InterPro" id="IPR051157">
    <property type="entry name" value="PDH/Transketolase"/>
</dbReference>
<evidence type="ECO:0000256" key="1">
    <source>
        <dbReference type="ARBA" id="ARBA00001936"/>
    </source>
</evidence>
<evidence type="ECO:0000256" key="2">
    <source>
        <dbReference type="ARBA" id="ARBA00001946"/>
    </source>
</evidence>
<evidence type="ECO:0000256" key="3">
    <source>
        <dbReference type="ARBA" id="ARBA00001964"/>
    </source>
</evidence>
<dbReference type="InterPro" id="IPR005475">
    <property type="entry name" value="Transketolase-like_Pyr-bd"/>
</dbReference>
<dbReference type="Gene3D" id="3.40.50.970">
    <property type="match status" value="2"/>
</dbReference>
<dbReference type="PANTHER" id="PTHR43825:SF1">
    <property type="entry name" value="TRANSKETOLASE-LIKE PYRIMIDINE-BINDING DOMAIN-CONTAINING PROTEIN"/>
    <property type="match status" value="1"/>
</dbReference>
<dbReference type="eggNOG" id="COG0021">
    <property type="taxonomic scope" value="Bacteria"/>
</dbReference>
<keyword evidence="7" id="KW-1185">Reference proteome</keyword>
<comment type="similarity">
    <text evidence="4">Belongs to the transketolase family.</text>
</comment>
<organism evidence="6 7">
    <name type="scientific">Halobacteriovorax marinus (strain ATCC BAA-682 / DSM 15412 / SJ)</name>
    <name type="common">Bacteriovorax marinus</name>
    <dbReference type="NCBI Taxonomy" id="862908"/>
    <lineage>
        <taxon>Bacteria</taxon>
        <taxon>Pseudomonadati</taxon>
        <taxon>Bdellovibrionota</taxon>
        <taxon>Bacteriovoracia</taxon>
        <taxon>Bacteriovoracales</taxon>
        <taxon>Halobacteriovoraceae</taxon>
        <taxon>Halobacteriovorax</taxon>
    </lineage>
</organism>
<sequence length="663" mass="71132">MKPLKIENKLAATPKNEPKYTSTVKSLDGSELVVACPKVTRGLVALMNQHAVIGGAACHWGGPAAFAEMSSSLHAIMFKDKSKNWFDTYNFVNDAGHAENGIYAIRANYGFDNLTFDDLRKFRSIESKLTGHGESHLNPEGVYLSNGPLGSGVPQAQGLALADKIIGNDRTTICLLSDGGSMEGETKEAFSAIPGLASKGKMNPFVLIISDNNTKLSGRIEADSFSMNPSFEAMSALGWNVIHEENGNDLQAVHNTMEKAIQEAQKESNKPVCVIVKTVKGFGVKSTEESASGGHGYPLKAYDEKLIPFLDEIFEDNTPSELTEWAEEILASKPAPKEASKESTVKKEKVQPGFARAAIEAAEKGLPVFSVSSDLQGSTGIKDFQTAFPNNFVDVGIAESNMINTAIGLSKQGLIPVVDTFAQFAITKGNLPLIMSSLSQAPMIGLFSHAGFQDAADGASHQATTYLAATAAIPHVTTVVCSCSSEAKSYMTQAIENIKSAREAGKEADSVLFFYGRENHPEHYREDLNYEWGKAQVLREGSDVTIVTNGPLVQKALNAADELEKQGKSATVINNPFANKVDLETFKSALAKTNGKLVTLEDHQLIGGMGSMLVHALATNGVELKVKSLANNGKFGQSAYLADELYSLHGMSENHIIEACLSL</sequence>
<dbReference type="KEGG" id="bmx:BMS_1113"/>
<protein>
    <submittedName>
        <fullName evidence="6">Transketolase</fullName>
    </submittedName>
</protein>
<dbReference type="SUPFAM" id="SSF52922">
    <property type="entry name" value="TK C-terminal domain-like"/>
    <property type="match status" value="1"/>
</dbReference>
<comment type="cofactor">
    <cofactor evidence="2">
        <name>Mg(2+)</name>
        <dbReference type="ChEBI" id="CHEBI:18420"/>
    </cofactor>
</comment>
<dbReference type="RefSeq" id="WP_014243778.1">
    <property type="nucleotide sequence ID" value="NC_016620.1"/>
</dbReference>
<dbReference type="HOGENOM" id="CLU_406928_0_0_7"/>
<comment type="cofactor">
    <cofactor evidence="3">
        <name>thiamine diphosphate</name>
        <dbReference type="ChEBI" id="CHEBI:58937"/>
    </cofactor>
</comment>
<dbReference type="Gene3D" id="3.40.50.920">
    <property type="match status" value="1"/>
</dbReference>
<dbReference type="STRING" id="862908.BMS_1113"/>
<evidence type="ECO:0000313" key="6">
    <source>
        <dbReference type="EMBL" id="CBW25994.1"/>
    </source>
</evidence>
<dbReference type="AlphaFoldDB" id="E1WYE6"/>
<dbReference type="Pfam" id="PF02780">
    <property type="entry name" value="Transketolase_C"/>
    <property type="match status" value="1"/>
</dbReference>
<gene>
    <name evidence="6" type="ordered locus">BMS_1113</name>
</gene>
<evidence type="ECO:0000259" key="5">
    <source>
        <dbReference type="SMART" id="SM00861"/>
    </source>
</evidence>
<feature type="domain" description="Transketolase-like pyrimidine-binding" evidence="5">
    <location>
        <begin position="348"/>
        <end position="522"/>
    </location>
</feature>
<dbReference type="PATRIC" id="fig|862908.3.peg.1061"/>
<dbReference type="InterPro" id="IPR009014">
    <property type="entry name" value="Transketo_C/PFOR_II"/>
</dbReference>
<dbReference type="Pfam" id="PF00456">
    <property type="entry name" value="Transketolase_N"/>
    <property type="match status" value="1"/>
</dbReference>
<dbReference type="SUPFAM" id="SSF52518">
    <property type="entry name" value="Thiamin diphosphate-binding fold (THDP-binding)"/>
    <property type="match status" value="2"/>
</dbReference>
<name>E1WYE6_HALMS</name>